<protein>
    <submittedName>
        <fullName evidence="2">Uncharacterized protein</fullName>
    </submittedName>
</protein>
<keyword evidence="1" id="KW-0812">Transmembrane</keyword>
<gene>
    <name evidence="2" type="ORF">M407DRAFT_31335</name>
</gene>
<dbReference type="EMBL" id="KN823246">
    <property type="protein sequence ID" value="KIO19018.1"/>
    <property type="molecule type" value="Genomic_DNA"/>
</dbReference>
<evidence type="ECO:0000313" key="2">
    <source>
        <dbReference type="EMBL" id="KIO19018.1"/>
    </source>
</evidence>
<reference evidence="2 3" key="1">
    <citation type="submission" date="2014-04" db="EMBL/GenBank/DDBJ databases">
        <authorList>
            <consortium name="DOE Joint Genome Institute"/>
            <person name="Kuo A."/>
            <person name="Girlanda M."/>
            <person name="Perotto S."/>
            <person name="Kohler A."/>
            <person name="Nagy L.G."/>
            <person name="Floudas D."/>
            <person name="Copeland A."/>
            <person name="Barry K.W."/>
            <person name="Cichocki N."/>
            <person name="Veneault-Fourrey C."/>
            <person name="LaButti K."/>
            <person name="Lindquist E.A."/>
            <person name="Lipzen A."/>
            <person name="Lundell T."/>
            <person name="Morin E."/>
            <person name="Murat C."/>
            <person name="Sun H."/>
            <person name="Tunlid A."/>
            <person name="Henrissat B."/>
            <person name="Grigoriev I.V."/>
            <person name="Hibbett D.S."/>
            <person name="Martin F."/>
            <person name="Nordberg H.P."/>
            <person name="Cantor M.N."/>
            <person name="Hua S.X."/>
        </authorList>
    </citation>
    <scope>NUCLEOTIDE SEQUENCE [LARGE SCALE GENOMIC DNA]</scope>
    <source>
        <strain evidence="2 3">MUT 4182</strain>
    </source>
</reference>
<reference evidence="3" key="2">
    <citation type="submission" date="2015-01" db="EMBL/GenBank/DDBJ databases">
        <title>Evolutionary Origins and Diversification of the Mycorrhizal Mutualists.</title>
        <authorList>
            <consortium name="DOE Joint Genome Institute"/>
            <consortium name="Mycorrhizal Genomics Consortium"/>
            <person name="Kohler A."/>
            <person name="Kuo A."/>
            <person name="Nagy L.G."/>
            <person name="Floudas D."/>
            <person name="Copeland A."/>
            <person name="Barry K.W."/>
            <person name="Cichocki N."/>
            <person name="Veneault-Fourrey C."/>
            <person name="LaButti K."/>
            <person name="Lindquist E.A."/>
            <person name="Lipzen A."/>
            <person name="Lundell T."/>
            <person name="Morin E."/>
            <person name="Murat C."/>
            <person name="Riley R."/>
            <person name="Ohm R."/>
            <person name="Sun H."/>
            <person name="Tunlid A."/>
            <person name="Henrissat B."/>
            <person name="Grigoriev I.V."/>
            <person name="Hibbett D.S."/>
            <person name="Martin F."/>
        </authorList>
    </citation>
    <scope>NUCLEOTIDE SEQUENCE [LARGE SCALE GENOMIC DNA]</scope>
    <source>
        <strain evidence="3">MUT 4182</strain>
    </source>
</reference>
<feature type="transmembrane region" description="Helical" evidence="1">
    <location>
        <begin position="12"/>
        <end position="37"/>
    </location>
</feature>
<organism evidence="2 3">
    <name type="scientific">Tulasnella calospora MUT 4182</name>
    <dbReference type="NCBI Taxonomy" id="1051891"/>
    <lineage>
        <taxon>Eukaryota</taxon>
        <taxon>Fungi</taxon>
        <taxon>Dikarya</taxon>
        <taxon>Basidiomycota</taxon>
        <taxon>Agaricomycotina</taxon>
        <taxon>Agaricomycetes</taxon>
        <taxon>Cantharellales</taxon>
        <taxon>Tulasnellaceae</taxon>
        <taxon>Tulasnella</taxon>
    </lineage>
</organism>
<dbReference type="AlphaFoldDB" id="A0A0C3KC38"/>
<dbReference type="Proteomes" id="UP000054248">
    <property type="component" value="Unassembled WGS sequence"/>
</dbReference>
<proteinExistence type="predicted"/>
<dbReference type="OrthoDB" id="3250682at2759"/>
<accession>A0A0C3KC38</accession>
<keyword evidence="1" id="KW-0472">Membrane</keyword>
<evidence type="ECO:0000313" key="3">
    <source>
        <dbReference type="Proteomes" id="UP000054248"/>
    </source>
</evidence>
<evidence type="ECO:0000256" key="1">
    <source>
        <dbReference type="SAM" id="Phobius"/>
    </source>
</evidence>
<keyword evidence="3" id="KW-1185">Reference proteome</keyword>
<name>A0A0C3KC38_9AGAM</name>
<feature type="transmembrane region" description="Helical" evidence="1">
    <location>
        <begin position="102"/>
        <end position="120"/>
    </location>
</feature>
<sequence length="143" mass="16168">MVYDIPLDVANLLGYAFAMFLYGGYCIVFAITIRCLALRTRKGRSKVVFSTMLGLFLATTTTIVLCTIDNYNGWIKRRNDGPGGTLDYFRDPRNAIRVTRDFLLLCAALMADGLICWRLLVIWAHNYWVLIFPVFLLVAEGGT</sequence>
<dbReference type="HOGENOM" id="CLU_1807650_0_0_1"/>
<keyword evidence="1" id="KW-1133">Transmembrane helix</keyword>